<evidence type="ECO:0000313" key="1">
    <source>
        <dbReference type="EMBL" id="OAE21959.1"/>
    </source>
</evidence>
<organism evidence="1 2">
    <name type="scientific">Marchantia polymorpha subsp. ruderalis</name>
    <dbReference type="NCBI Taxonomy" id="1480154"/>
    <lineage>
        <taxon>Eukaryota</taxon>
        <taxon>Viridiplantae</taxon>
        <taxon>Streptophyta</taxon>
        <taxon>Embryophyta</taxon>
        <taxon>Marchantiophyta</taxon>
        <taxon>Marchantiopsida</taxon>
        <taxon>Marchantiidae</taxon>
        <taxon>Marchantiales</taxon>
        <taxon>Marchantiaceae</taxon>
        <taxon>Marchantia</taxon>
    </lineage>
</organism>
<keyword evidence="2" id="KW-1185">Reference proteome</keyword>
<name>A0A176VLY2_MARPO</name>
<comment type="caution">
    <text evidence="1">The sequence shown here is derived from an EMBL/GenBank/DDBJ whole genome shotgun (WGS) entry which is preliminary data.</text>
</comment>
<accession>A0A176VLY2</accession>
<proteinExistence type="predicted"/>
<protein>
    <submittedName>
        <fullName evidence="1">Uncharacterized protein</fullName>
    </submittedName>
</protein>
<gene>
    <name evidence="1" type="ORF">AXG93_242s1430</name>
</gene>
<dbReference type="EMBL" id="LVLJ01003307">
    <property type="protein sequence ID" value="OAE21959.1"/>
    <property type="molecule type" value="Genomic_DNA"/>
</dbReference>
<evidence type="ECO:0000313" key="2">
    <source>
        <dbReference type="Proteomes" id="UP000077202"/>
    </source>
</evidence>
<reference evidence="1" key="1">
    <citation type="submission" date="2016-03" db="EMBL/GenBank/DDBJ databases">
        <title>Mechanisms controlling the formation of the plant cell surface in tip-growing cells are functionally conserved among land plants.</title>
        <authorList>
            <person name="Honkanen S."/>
            <person name="Jones V.A."/>
            <person name="Morieri G."/>
            <person name="Champion C."/>
            <person name="Hetherington A.J."/>
            <person name="Kelly S."/>
            <person name="Saint-Marcoux D."/>
            <person name="Proust H."/>
            <person name="Prescott H."/>
            <person name="Dolan L."/>
        </authorList>
    </citation>
    <scope>NUCLEOTIDE SEQUENCE [LARGE SCALE GENOMIC DNA]</scope>
    <source>
        <tissue evidence="1">Whole gametophyte</tissue>
    </source>
</reference>
<dbReference type="Proteomes" id="UP000077202">
    <property type="component" value="Unassembled WGS sequence"/>
</dbReference>
<dbReference type="AlphaFoldDB" id="A0A176VLY2"/>
<sequence length="160" mass="17658">MPNGKGYLQADLQGADEAAMYADRYPQRRTHTPNLNHVAFCGSRSALWCFGASLRCGRRGNLSTLRAPHRQSTESYRRLWIRFAVERDRAWRTVSKLRTSVEHLSQAGVLVGGFGGLKEEAVWDKDVRIEAGEISVLLDRGGGISGTDAELDVLTQGIGI</sequence>